<keyword evidence="13" id="KW-1185">Reference proteome</keyword>
<evidence type="ECO:0000259" key="11">
    <source>
        <dbReference type="PROSITE" id="PS50114"/>
    </source>
</evidence>
<comment type="caution">
    <text evidence="12">The sequence shown here is derived from an EMBL/GenBank/DDBJ whole genome shotgun (WGS) entry which is preliminary data.</text>
</comment>
<evidence type="ECO:0000256" key="5">
    <source>
        <dbReference type="ARBA" id="ARBA00023015"/>
    </source>
</evidence>
<dbReference type="SMART" id="SM00401">
    <property type="entry name" value="ZnF_GATA"/>
    <property type="match status" value="2"/>
</dbReference>
<dbReference type="OrthoDB" id="515401at2759"/>
<dbReference type="GO" id="GO:0008270">
    <property type="term" value="F:zinc ion binding"/>
    <property type="evidence" value="ECO:0007669"/>
    <property type="project" value="UniProtKB-KW"/>
</dbReference>
<evidence type="ECO:0000256" key="4">
    <source>
        <dbReference type="ARBA" id="ARBA00022833"/>
    </source>
</evidence>
<evidence type="ECO:0000313" key="12">
    <source>
        <dbReference type="EMBL" id="KAJ2795769.1"/>
    </source>
</evidence>
<dbReference type="PANTHER" id="PTHR10071:SF335">
    <property type="entry name" value="IRON-SENSING TRANSCRIPTIONAL REPRESSOR-RELATED"/>
    <property type="match status" value="1"/>
</dbReference>
<evidence type="ECO:0000256" key="10">
    <source>
        <dbReference type="SAM" id="MobiDB-lite"/>
    </source>
</evidence>
<gene>
    <name evidence="12" type="primary">SFU1_3</name>
    <name evidence="12" type="ORF">H4R20_005763</name>
</gene>
<keyword evidence="4" id="KW-0862">Zinc</keyword>
<dbReference type="PRINTS" id="PR00619">
    <property type="entry name" value="GATAZNFINGER"/>
</dbReference>
<dbReference type="PANTHER" id="PTHR10071">
    <property type="entry name" value="TRANSCRIPTION FACTOR GATA FAMILY MEMBER"/>
    <property type="match status" value="1"/>
</dbReference>
<name>A0A9W8HP72_9FUNG</name>
<keyword evidence="6" id="KW-0804">Transcription</keyword>
<dbReference type="GO" id="GO:0000122">
    <property type="term" value="P:negative regulation of transcription by RNA polymerase II"/>
    <property type="evidence" value="ECO:0007669"/>
    <property type="project" value="TreeGrafter"/>
</dbReference>
<evidence type="ECO:0000313" key="13">
    <source>
        <dbReference type="Proteomes" id="UP001140094"/>
    </source>
</evidence>
<comment type="subcellular location">
    <subcellularLocation>
        <location evidence="1">Nucleus</location>
    </subcellularLocation>
</comment>
<dbReference type="GO" id="GO:0005634">
    <property type="term" value="C:nucleus"/>
    <property type="evidence" value="ECO:0007669"/>
    <property type="project" value="UniProtKB-SubCell"/>
</dbReference>
<evidence type="ECO:0000256" key="8">
    <source>
        <dbReference type="PROSITE-ProRule" id="PRU00094"/>
    </source>
</evidence>
<feature type="region of interest" description="Disordered" evidence="10">
    <location>
        <begin position="56"/>
        <end position="83"/>
    </location>
</feature>
<dbReference type="AlphaFoldDB" id="A0A9W8HP72"/>
<accession>A0A9W8HP72</accession>
<dbReference type="SUPFAM" id="SSF57716">
    <property type="entry name" value="Glucocorticoid receptor-like (DNA-binding domain)"/>
    <property type="match status" value="2"/>
</dbReference>
<evidence type="ECO:0000256" key="9">
    <source>
        <dbReference type="SAM" id="Coils"/>
    </source>
</evidence>
<proteinExistence type="predicted"/>
<evidence type="ECO:0000256" key="3">
    <source>
        <dbReference type="ARBA" id="ARBA00022771"/>
    </source>
</evidence>
<dbReference type="Gene3D" id="3.30.50.10">
    <property type="entry name" value="Erythroid Transcription Factor GATA-1, subunit A"/>
    <property type="match status" value="2"/>
</dbReference>
<dbReference type="Pfam" id="PF00320">
    <property type="entry name" value="GATA"/>
    <property type="match status" value="2"/>
</dbReference>
<sequence>NGSVRYQHPRLAISALLQEPVSGSQLAEHDGASFKHLPSTPSSPALAPSAASSVEAASQAKHAISSQTTQASGGPDESRNSSAISCMNCRTTTTPLWRRDPKTGSHLCNRCGLYLKTYNVMHPLKKIKRRAIGNCAQTKRTAASPPQSTGDSNGVQDMDDVEQIPRPANCNPPQLQQLPEGVPRRRRVTPKQQINLGITPHCFNCSAENTPLWRRDPEDNIICNACGLYYKLHGKARPVSMRRQAIKRRNRTTASGSIAFKSRPSTEAGRIVEAVHLSPTTTATGGLDFLMRAAELCSLPTKPKQNTCAARDSECSMLESLANVATAEFKSQDDRCHDEHKLHKEKLQQECERLEQLLAQSRAILDTMN</sequence>
<dbReference type="InterPro" id="IPR039355">
    <property type="entry name" value="Transcription_factor_GATA"/>
</dbReference>
<dbReference type="GO" id="GO:0000978">
    <property type="term" value="F:RNA polymerase II cis-regulatory region sequence-specific DNA binding"/>
    <property type="evidence" value="ECO:0007669"/>
    <property type="project" value="TreeGrafter"/>
</dbReference>
<keyword evidence="3 8" id="KW-0863">Zinc-finger</keyword>
<dbReference type="InterPro" id="IPR013088">
    <property type="entry name" value="Znf_NHR/GATA"/>
</dbReference>
<evidence type="ECO:0000256" key="7">
    <source>
        <dbReference type="ARBA" id="ARBA00023242"/>
    </source>
</evidence>
<dbReference type="InterPro" id="IPR000679">
    <property type="entry name" value="Znf_GATA"/>
</dbReference>
<keyword evidence="2" id="KW-0479">Metal-binding</keyword>
<organism evidence="12 13">
    <name type="scientific">Coemansia guatemalensis</name>
    <dbReference type="NCBI Taxonomy" id="2761395"/>
    <lineage>
        <taxon>Eukaryota</taxon>
        <taxon>Fungi</taxon>
        <taxon>Fungi incertae sedis</taxon>
        <taxon>Zoopagomycota</taxon>
        <taxon>Kickxellomycotina</taxon>
        <taxon>Kickxellomycetes</taxon>
        <taxon>Kickxellales</taxon>
        <taxon>Kickxellaceae</taxon>
        <taxon>Coemansia</taxon>
    </lineage>
</organism>
<keyword evidence="5" id="KW-0805">Transcription regulation</keyword>
<feature type="domain" description="GATA-type" evidence="11">
    <location>
        <begin position="80"/>
        <end position="140"/>
    </location>
</feature>
<feature type="domain" description="GATA-type" evidence="11">
    <location>
        <begin position="202"/>
        <end position="249"/>
    </location>
</feature>
<evidence type="ECO:0000256" key="2">
    <source>
        <dbReference type="ARBA" id="ARBA00022723"/>
    </source>
</evidence>
<dbReference type="PROSITE" id="PS50114">
    <property type="entry name" value="GATA_ZN_FINGER_2"/>
    <property type="match status" value="2"/>
</dbReference>
<feature type="coiled-coil region" evidence="9">
    <location>
        <begin position="337"/>
        <end position="364"/>
    </location>
</feature>
<dbReference type="GO" id="GO:0045944">
    <property type="term" value="P:positive regulation of transcription by RNA polymerase II"/>
    <property type="evidence" value="ECO:0007669"/>
    <property type="project" value="TreeGrafter"/>
</dbReference>
<protein>
    <submittedName>
        <fullName evidence="12">GATA type transcriptional activator of nitrogen-regulated proteins</fullName>
    </submittedName>
</protein>
<dbReference type="EMBL" id="JANBUO010002088">
    <property type="protein sequence ID" value="KAJ2795769.1"/>
    <property type="molecule type" value="Genomic_DNA"/>
</dbReference>
<dbReference type="Proteomes" id="UP001140094">
    <property type="component" value="Unassembled WGS sequence"/>
</dbReference>
<evidence type="ECO:0000256" key="6">
    <source>
        <dbReference type="ARBA" id="ARBA00023163"/>
    </source>
</evidence>
<evidence type="ECO:0000256" key="1">
    <source>
        <dbReference type="ARBA" id="ARBA00004123"/>
    </source>
</evidence>
<keyword evidence="7" id="KW-0539">Nucleus</keyword>
<keyword evidence="9" id="KW-0175">Coiled coil</keyword>
<reference evidence="12" key="1">
    <citation type="submission" date="2022-07" db="EMBL/GenBank/DDBJ databases">
        <title>Phylogenomic reconstructions and comparative analyses of Kickxellomycotina fungi.</title>
        <authorList>
            <person name="Reynolds N.K."/>
            <person name="Stajich J.E."/>
            <person name="Barry K."/>
            <person name="Grigoriev I.V."/>
            <person name="Crous P."/>
            <person name="Smith M.E."/>
        </authorList>
    </citation>
    <scope>NUCLEOTIDE SEQUENCE</scope>
    <source>
        <strain evidence="12">NRRL 1565</strain>
    </source>
</reference>
<dbReference type="GO" id="GO:0000981">
    <property type="term" value="F:DNA-binding transcription factor activity, RNA polymerase II-specific"/>
    <property type="evidence" value="ECO:0007669"/>
    <property type="project" value="TreeGrafter"/>
</dbReference>
<dbReference type="CDD" id="cd00202">
    <property type="entry name" value="ZnF_GATA"/>
    <property type="match status" value="2"/>
</dbReference>
<feature type="non-terminal residue" evidence="12">
    <location>
        <position position="1"/>
    </location>
</feature>
<dbReference type="PROSITE" id="PS00344">
    <property type="entry name" value="GATA_ZN_FINGER_1"/>
    <property type="match status" value="1"/>
</dbReference>